<proteinExistence type="predicted"/>
<dbReference type="PROSITE" id="PS50043">
    <property type="entry name" value="HTH_LUXR_2"/>
    <property type="match status" value="1"/>
</dbReference>
<gene>
    <name evidence="6" type="ORF">JHW45_00045</name>
</gene>
<accession>A0ABY7SUZ9</accession>
<dbReference type="InterPro" id="IPR036388">
    <property type="entry name" value="WH-like_DNA-bd_sf"/>
</dbReference>
<dbReference type="RefSeq" id="WP_272858945.1">
    <property type="nucleotide sequence ID" value="NZ_CP067134.1"/>
</dbReference>
<feature type="domain" description="HTH luxR-type" evidence="5">
    <location>
        <begin position="161"/>
        <end position="226"/>
    </location>
</feature>
<dbReference type="Pfam" id="PF00196">
    <property type="entry name" value="GerE"/>
    <property type="match status" value="1"/>
</dbReference>
<dbReference type="PANTHER" id="PTHR44688">
    <property type="entry name" value="DNA-BINDING TRANSCRIPTIONAL ACTIVATOR DEVR_DOSR"/>
    <property type="match status" value="1"/>
</dbReference>
<dbReference type="Gene3D" id="1.10.10.10">
    <property type="entry name" value="Winged helix-like DNA-binding domain superfamily/Winged helix DNA-binding domain"/>
    <property type="match status" value="1"/>
</dbReference>
<dbReference type="PROSITE" id="PS00622">
    <property type="entry name" value="HTH_LUXR_1"/>
    <property type="match status" value="1"/>
</dbReference>
<evidence type="ECO:0000313" key="6">
    <source>
        <dbReference type="EMBL" id="WCR10861.1"/>
    </source>
</evidence>
<keyword evidence="1" id="KW-0805">Transcription regulation</keyword>
<evidence type="ECO:0000256" key="4">
    <source>
        <dbReference type="SAM" id="MobiDB-lite"/>
    </source>
</evidence>
<dbReference type="InterPro" id="IPR016032">
    <property type="entry name" value="Sig_transdc_resp-reg_C-effctor"/>
</dbReference>
<dbReference type="SUPFAM" id="SSF46894">
    <property type="entry name" value="C-terminal effector domain of the bipartite response regulators"/>
    <property type="match status" value="1"/>
</dbReference>
<keyword evidence="2" id="KW-0238">DNA-binding</keyword>
<evidence type="ECO:0000256" key="1">
    <source>
        <dbReference type="ARBA" id="ARBA00023015"/>
    </source>
</evidence>
<evidence type="ECO:0000313" key="7">
    <source>
        <dbReference type="Proteomes" id="UP001218412"/>
    </source>
</evidence>
<evidence type="ECO:0000259" key="5">
    <source>
        <dbReference type="PROSITE" id="PS50043"/>
    </source>
</evidence>
<dbReference type="InterPro" id="IPR000792">
    <property type="entry name" value="Tscrpt_reg_LuxR_C"/>
</dbReference>
<protein>
    <submittedName>
        <fullName evidence="6">Response regulator transcription factor</fullName>
    </submittedName>
</protein>
<dbReference type="Proteomes" id="UP001218412">
    <property type="component" value="Chromosome"/>
</dbReference>
<organism evidence="6 7">
    <name type="scientific">Paracoccus stylophorae</name>
    <dbReference type="NCBI Taxonomy" id="659350"/>
    <lineage>
        <taxon>Bacteria</taxon>
        <taxon>Pseudomonadati</taxon>
        <taxon>Pseudomonadota</taxon>
        <taxon>Alphaproteobacteria</taxon>
        <taxon>Rhodobacterales</taxon>
        <taxon>Paracoccaceae</taxon>
        <taxon>Paracoccus</taxon>
    </lineage>
</organism>
<evidence type="ECO:0000256" key="3">
    <source>
        <dbReference type="ARBA" id="ARBA00023163"/>
    </source>
</evidence>
<evidence type="ECO:0000256" key="2">
    <source>
        <dbReference type="ARBA" id="ARBA00023125"/>
    </source>
</evidence>
<dbReference type="CDD" id="cd06170">
    <property type="entry name" value="LuxR_C_like"/>
    <property type="match status" value="1"/>
</dbReference>
<dbReference type="PANTHER" id="PTHR44688:SF16">
    <property type="entry name" value="DNA-BINDING TRANSCRIPTIONAL ACTIVATOR DEVR_DOSR"/>
    <property type="match status" value="1"/>
</dbReference>
<reference evidence="6 7" key="1">
    <citation type="submission" date="2021-01" db="EMBL/GenBank/DDBJ databases">
        <title>Biogeographic distribution of Paracoccus.</title>
        <authorList>
            <person name="Hollensteiner J."/>
            <person name="Leineberger J."/>
            <person name="Brinkhoff T."/>
            <person name="Daniel R."/>
        </authorList>
    </citation>
    <scope>NUCLEOTIDE SEQUENCE [LARGE SCALE GENOMIC DNA]</scope>
    <source>
        <strain evidence="6 7">LMG25392</strain>
    </source>
</reference>
<dbReference type="EMBL" id="CP067134">
    <property type="protein sequence ID" value="WCR10861.1"/>
    <property type="molecule type" value="Genomic_DNA"/>
</dbReference>
<keyword evidence="7" id="KW-1185">Reference proteome</keyword>
<keyword evidence="3" id="KW-0804">Transcription</keyword>
<dbReference type="SMART" id="SM00421">
    <property type="entry name" value="HTH_LUXR"/>
    <property type="match status" value="1"/>
</dbReference>
<name>A0ABY7SUZ9_9RHOB</name>
<sequence>MYNGAGPADGADLPVVVFVGSSFQFSDRLLKLLKHDFGDIHFERVTDANIVLAHETAPRVVIIHEDVENLENMIEIFQRRLPDTQTAVACSGASVIDRLNAVPRHAPVSALRMDAQVDIWFSILRLLLSGYHYVPVESASRGSGRAVQPQADPVAETPEPDSRGGERLTPRELEILPMIAEGAQNKTIADTLGLSIHTVKLHSHNIFIKLGVPNRTGAANWYLSNLADRVLAHADPRQR</sequence>
<dbReference type="PRINTS" id="PR00038">
    <property type="entry name" value="HTHLUXR"/>
</dbReference>
<feature type="region of interest" description="Disordered" evidence="4">
    <location>
        <begin position="142"/>
        <end position="168"/>
    </location>
</feature>